<evidence type="ECO:0000313" key="1">
    <source>
        <dbReference type="EMBL" id="RNA03137.1"/>
    </source>
</evidence>
<proteinExistence type="predicted"/>
<dbReference type="Proteomes" id="UP000276133">
    <property type="component" value="Unassembled WGS sequence"/>
</dbReference>
<reference evidence="1 2" key="1">
    <citation type="journal article" date="2018" name="Sci. Rep.">
        <title>Genomic signatures of local adaptation to the degree of environmental predictability in rotifers.</title>
        <authorList>
            <person name="Franch-Gras L."/>
            <person name="Hahn C."/>
            <person name="Garcia-Roger E.M."/>
            <person name="Carmona M.J."/>
            <person name="Serra M."/>
            <person name="Gomez A."/>
        </authorList>
    </citation>
    <scope>NUCLEOTIDE SEQUENCE [LARGE SCALE GENOMIC DNA]</scope>
    <source>
        <strain evidence="1">HYR1</strain>
    </source>
</reference>
<protein>
    <submittedName>
        <fullName evidence="1">Uncharacterized protein</fullName>
    </submittedName>
</protein>
<comment type="caution">
    <text evidence="1">The sequence shown here is derived from an EMBL/GenBank/DDBJ whole genome shotgun (WGS) entry which is preliminary data.</text>
</comment>
<evidence type="ECO:0000313" key="2">
    <source>
        <dbReference type="Proteomes" id="UP000276133"/>
    </source>
</evidence>
<keyword evidence="2" id="KW-1185">Reference proteome</keyword>
<dbReference type="EMBL" id="REGN01008613">
    <property type="protein sequence ID" value="RNA03137.1"/>
    <property type="molecule type" value="Genomic_DNA"/>
</dbReference>
<dbReference type="AlphaFoldDB" id="A0A3M7PVK8"/>
<gene>
    <name evidence="1" type="ORF">BpHYR1_053205</name>
</gene>
<sequence>MNVVRFQMFFKFNNLNSISTRVDRKKIRVDSGQNMPNTNKLIKLEKIALIIFLILFESKRALLVWNNLNID</sequence>
<name>A0A3M7PVK8_BRAPC</name>
<accession>A0A3M7PVK8</accession>
<organism evidence="1 2">
    <name type="scientific">Brachionus plicatilis</name>
    <name type="common">Marine rotifer</name>
    <name type="synonym">Brachionus muelleri</name>
    <dbReference type="NCBI Taxonomy" id="10195"/>
    <lineage>
        <taxon>Eukaryota</taxon>
        <taxon>Metazoa</taxon>
        <taxon>Spiralia</taxon>
        <taxon>Gnathifera</taxon>
        <taxon>Rotifera</taxon>
        <taxon>Eurotatoria</taxon>
        <taxon>Monogononta</taxon>
        <taxon>Pseudotrocha</taxon>
        <taxon>Ploima</taxon>
        <taxon>Brachionidae</taxon>
        <taxon>Brachionus</taxon>
    </lineage>
</organism>